<dbReference type="Proteomes" id="UP000805649">
    <property type="component" value="Unassembled WGS sequence"/>
</dbReference>
<reference evidence="1 2" key="1">
    <citation type="journal article" date="2020" name="Phytopathology">
        <title>Genome Sequence Resources of Colletotrichum truncatum, C. plurivorum, C. musicola, and C. sojae: Four Species Pathogenic to Soybean (Glycine max).</title>
        <authorList>
            <person name="Rogerio F."/>
            <person name="Boufleur T.R."/>
            <person name="Ciampi-Guillardi M."/>
            <person name="Sukno S.A."/>
            <person name="Thon M.R."/>
            <person name="Massola Junior N.S."/>
            <person name="Baroncelli R."/>
        </authorList>
    </citation>
    <scope>NUCLEOTIDE SEQUENCE [LARGE SCALE GENOMIC DNA]</scope>
    <source>
        <strain evidence="1 2">CMES1059</strain>
    </source>
</reference>
<name>A0ACC3YLC0_COLTU</name>
<evidence type="ECO:0000313" key="1">
    <source>
        <dbReference type="EMBL" id="KAL0932669.1"/>
    </source>
</evidence>
<proteinExistence type="predicted"/>
<organism evidence="1 2">
    <name type="scientific">Colletotrichum truncatum</name>
    <name type="common">Anthracnose fungus</name>
    <name type="synonym">Colletotrichum capsici</name>
    <dbReference type="NCBI Taxonomy" id="5467"/>
    <lineage>
        <taxon>Eukaryota</taxon>
        <taxon>Fungi</taxon>
        <taxon>Dikarya</taxon>
        <taxon>Ascomycota</taxon>
        <taxon>Pezizomycotina</taxon>
        <taxon>Sordariomycetes</taxon>
        <taxon>Hypocreomycetidae</taxon>
        <taxon>Glomerellales</taxon>
        <taxon>Glomerellaceae</taxon>
        <taxon>Colletotrichum</taxon>
        <taxon>Colletotrichum truncatum species complex</taxon>
    </lineage>
</organism>
<comment type="caution">
    <text evidence="1">The sequence shown here is derived from an EMBL/GenBank/DDBJ whole genome shotgun (WGS) entry which is preliminary data.</text>
</comment>
<dbReference type="EMBL" id="VUJX02000008">
    <property type="protein sequence ID" value="KAL0932669.1"/>
    <property type="molecule type" value="Genomic_DNA"/>
</dbReference>
<keyword evidence="2" id="KW-1185">Reference proteome</keyword>
<protein>
    <submittedName>
        <fullName evidence="1">Uncharacterized protein</fullName>
    </submittedName>
</protein>
<gene>
    <name evidence="1" type="ORF">CTRU02_211632</name>
</gene>
<accession>A0ACC3YLC0</accession>
<sequence length="517" mass="59046">MKTRQKRKPVSQLTHGNFKKPANGVDESKSWPSAERNPDSGGVSQQLEKTCEDMDTIHCKGSSDEQDDEVDRSKMHGMCDKLSSSGGEKGRGVTQWELSQVWESIQEISDSIPGPQDVHDWMSKDLGLVRSRHSNLNDEFQQQNKTLRDELEDVRNLAKTDHEDLSAVKVVVAKSESCIGTLSTSMLALQVESNFSKQKFDELEKQTQLRLDAVRTEGQNNGNVWMDILRKEMVQMMNGEVNGLREEMARQMNSQMESLREEMAKEKEYQMDALREEMARERDSQANLLREEVARSMTTQISALREENIFLRKEIETIKTLRGEDVKILYGQVAACLEGNKKLSNDNESIRKDFETIQKEFGEQKNYIKDVANWVGPVSGNVQNLYESFGTNNKAIANDIGCVRKELHTLNGKFDANSKAMAQTFRGLSVLFGGGENPQDASGGLLESNGAPPPQLQQHYQQQYQQQYQEPHQEQYQDQHQQQSQEQQQPQQQQPQQQQPQQQQQHHSPDNRIFILD</sequence>
<evidence type="ECO:0000313" key="2">
    <source>
        <dbReference type="Proteomes" id="UP000805649"/>
    </source>
</evidence>